<proteinExistence type="predicted"/>
<protein>
    <submittedName>
        <fullName evidence="1">Uncharacterized protein</fullName>
    </submittedName>
</protein>
<dbReference type="InterPro" id="IPR029058">
    <property type="entry name" value="AB_hydrolase_fold"/>
</dbReference>
<organism evidence="1 2">
    <name type="scientific">Coccomyxa viridis</name>
    <dbReference type="NCBI Taxonomy" id="1274662"/>
    <lineage>
        <taxon>Eukaryota</taxon>
        <taxon>Viridiplantae</taxon>
        <taxon>Chlorophyta</taxon>
        <taxon>core chlorophytes</taxon>
        <taxon>Trebouxiophyceae</taxon>
        <taxon>Trebouxiophyceae incertae sedis</taxon>
        <taxon>Coccomyxaceae</taxon>
        <taxon>Coccomyxa</taxon>
    </lineage>
</organism>
<gene>
    <name evidence="1" type="ORF">CVIRNUC_006475</name>
</gene>
<dbReference type="EMBL" id="CAUYUE010000008">
    <property type="protein sequence ID" value="CAK0783276.1"/>
    <property type="molecule type" value="Genomic_DNA"/>
</dbReference>
<dbReference type="PANTHER" id="PTHR35128:SF1">
    <property type="entry name" value="SECRETION-REGULATING GUANINE NUCLEOTIDE EXCHANGE FACTOR"/>
    <property type="match status" value="1"/>
</dbReference>
<sequence>MLPTGINNSTRGSGRRASALLRFPAGQKRQDWGMLLTKLVSLCLLTSAAVIFINVLTGRHQELADEVSSVLHQSFTRSQYEIHNPDVVEVRHEEIQGMEVVLVRSKEPRGVLMVFHGCMRRPTDWWHYESTCVTCIGMPEELSIARAALARSFDVLAMTPKEKVYRCWDTEWPDQSEDVPRVIDVWNALAERDYGYAQLPRYALGVSSGGAMALVLAKYFPLQGLCPQIMGIRPTLLALPKNHSLPNGVRLRYPPTFFVYMARDVAMADWIELDADKLKSQGVFVRQKKVMPRALTPGFFSDRIESIDNATSAAMYHALQGANLLDLHDKLLADPRPSAPRWRQVLQENVPALRGFNFDPESSPIQEVLNVAWAGHEVISDYMDEMFDFFGRPGPDQALLQPMTGMNMPKSMRGVATWREDRGLAGR</sequence>
<dbReference type="Proteomes" id="UP001314263">
    <property type="component" value="Unassembled WGS sequence"/>
</dbReference>
<name>A0AAV1I999_9CHLO</name>
<dbReference type="AlphaFoldDB" id="A0AAV1I999"/>
<keyword evidence="2" id="KW-1185">Reference proteome</keyword>
<reference evidence="1 2" key="1">
    <citation type="submission" date="2023-10" db="EMBL/GenBank/DDBJ databases">
        <authorList>
            <person name="Maclean D."/>
            <person name="Macfadyen A."/>
        </authorList>
    </citation>
    <scope>NUCLEOTIDE SEQUENCE [LARGE SCALE GENOMIC DNA]</scope>
</reference>
<evidence type="ECO:0000313" key="2">
    <source>
        <dbReference type="Proteomes" id="UP001314263"/>
    </source>
</evidence>
<accession>A0AAV1I999</accession>
<comment type="caution">
    <text evidence="1">The sequence shown here is derived from an EMBL/GenBank/DDBJ whole genome shotgun (WGS) entry which is preliminary data.</text>
</comment>
<dbReference type="SUPFAM" id="SSF53474">
    <property type="entry name" value="alpha/beta-Hydrolases"/>
    <property type="match status" value="1"/>
</dbReference>
<dbReference type="Gene3D" id="3.40.50.1820">
    <property type="entry name" value="alpha/beta hydrolase"/>
    <property type="match status" value="1"/>
</dbReference>
<dbReference type="PANTHER" id="PTHR35128">
    <property type="entry name" value="SECRETION-REGULATING GUANINE NUCLEOTIDE EXCHANGE FACTOR"/>
    <property type="match status" value="1"/>
</dbReference>
<evidence type="ECO:0000313" key="1">
    <source>
        <dbReference type="EMBL" id="CAK0783276.1"/>
    </source>
</evidence>